<dbReference type="EMBL" id="LK052945">
    <property type="protein sequence ID" value="CDR45297.1"/>
    <property type="molecule type" value="Genomic_DNA"/>
</dbReference>
<feature type="compositionally biased region" description="Basic and acidic residues" evidence="8">
    <location>
        <begin position="14"/>
        <end position="54"/>
    </location>
</feature>
<feature type="compositionally biased region" description="Basic and acidic residues" evidence="8">
    <location>
        <begin position="191"/>
        <end position="210"/>
    </location>
</feature>
<dbReference type="GO" id="GO:0031261">
    <property type="term" value="C:DNA replication preinitiation complex"/>
    <property type="evidence" value="ECO:0007669"/>
    <property type="project" value="TreeGrafter"/>
</dbReference>
<feature type="region of interest" description="Disordered" evidence="8">
    <location>
        <begin position="638"/>
        <end position="695"/>
    </location>
</feature>
<feature type="compositionally biased region" description="Basic and acidic residues" evidence="8">
    <location>
        <begin position="392"/>
        <end position="411"/>
    </location>
</feature>
<gene>
    <name evidence="9" type="ORF">RHTO0S_10e07668g</name>
</gene>
<comment type="similarity">
    <text evidence="2 7">Belongs to the SLD2 family.</text>
</comment>
<feature type="compositionally biased region" description="Polar residues" evidence="8">
    <location>
        <begin position="153"/>
        <end position="178"/>
    </location>
</feature>
<feature type="region of interest" description="Disordered" evidence="8">
    <location>
        <begin position="274"/>
        <end position="482"/>
    </location>
</feature>
<sequence length="695" mass="73302">MASLRQELKQFEQQFRAEHGRDPSKDDIKQRPDIAKKYRDYAKSKASSGKEAKKASSSSSSSRPLAAPSASASSSSNPFRTPTKPKTARQRAPAASSTNDVDLSSETTAGPASPSRRLSGSKTRESESQSSTTTTRYVLANSPSKIRALAALHSSTGSPNQPSHFPSSPQKRASNPFASPTKGAGSFAALEKAERERLKQRKKEEKERKAKLVGKGGGGVLGTKATAAGAGWGSAATLGERPFARTSSAASSAMEVDEVDEFFGAPASSFSSQRSVFSSQRSLAPTTQAGLDSAGLEDDDEVFGPSPVKPSSSLASKKSFSLLPSIDDAPPSSLPLFTPSSSQPGPSKPFKPLLPPAASPQPASQISNKPTPFATSLPFSSTAAAASVNGTDGEKEDFWADTAKKEEEAKKAKGTRGGKRKKAGAAADDAAVPSKRKAPAKRAGGKGKAKAKASEENEAGEMDFEEEEAEEGDGHVVSSQKGEIVIALSDEEQEGGGKARLIIHEKGWKARAGRKARHANSQKEREDGDEEGDEMVVDVMQSDPGSKEDEENVDNTWLFTQRGRTNLLSTLAVAPSNGAPEAVDDQPDTSNLPADLAAILSLRANSPRKSTQNGRHTLSSLAKEQQVARLLGEPIAGQRRKGGLLDLADEEQDGEAEGVEVEDGEGDDDWDEEVDGWEGTGEAMDGYYSGDGEVW</sequence>
<feature type="compositionally biased region" description="Basic residues" evidence="8">
    <location>
        <begin position="434"/>
        <end position="451"/>
    </location>
</feature>
<organism evidence="9">
    <name type="scientific">Rhodotorula toruloides</name>
    <name type="common">Yeast</name>
    <name type="synonym">Rhodosporidium toruloides</name>
    <dbReference type="NCBI Taxonomy" id="5286"/>
    <lineage>
        <taxon>Eukaryota</taxon>
        <taxon>Fungi</taxon>
        <taxon>Dikarya</taxon>
        <taxon>Basidiomycota</taxon>
        <taxon>Pucciniomycotina</taxon>
        <taxon>Microbotryomycetes</taxon>
        <taxon>Sporidiobolales</taxon>
        <taxon>Sporidiobolaceae</taxon>
        <taxon>Rhodotorula</taxon>
    </lineage>
</organism>
<evidence type="ECO:0000256" key="4">
    <source>
        <dbReference type="ARBA" id="ARBA00022705"/>
    </source>
</evidence>
<comment type="subcellular location">
    <subcellularLocation>
        <location evidence="1 7">Nucleus</location>
    </subcellularLocation>
</comment>
<feature type="region of interest" description="Disordered" evidence="8">
    <location>
        <begin position="14"/>
        <end position="222"/>
    </location>
</feature>
<dbReference type="AlphaFoldDB" id="A0A061BBN6"/>
<keyword evidence="5 7" id="KW-0539">Nucleus</keyword>
<dbReference type="GO" id="GO:0000727">
    <property type="term" value="P:double-strand break repair via break-induced replication"/>
    <property type="evidence" value="ECO:0007669"/>
    <property type="project" value="TreeGrafter"/>
</dbReference>
<reference evidence="9" key="1">
    <citation type="journal article" date="2014" name="Genome Announc.">
        <title>Draft genome sequence of Rhodosporidium toruloides CECT1137, an oleaginous yeast of biotechnological interest.</title>
        <authorList>
            <person name="Morin N."/>
            <person name="Calcas X."/>
            <person name="Devillers H."/>
            <person name="Durrens P."/>
            <person name="Sherman D.J."/>
            <person name="Nicaud J.-M."/>
            <person name="Neuveglise C."/>
        </authorList>
    </citation>
    <scope>NUCLEOTIDE SEQUENCE</scope>
    <source>
        <strain evidence="9">CECT1137</strain>
    </source>
</reference>
<evidence type="ECO:0000313" key="9">
    <source>
        <dbReference type="EMBL" id="CDR45297.1"/>
    </source>
</evidence>
<comment type="function">
    <text evidence="7">Has a role in the initiation of DNA replication. Required at S-phase checkpoint.</text>
</comment>
<feature type="compositionally biased region" description="Polar residues" evidence="8">
    <location>
        <begin position="366"/>
        <end position="390"/>
    </location>
</feature>
<protein>
    <recommendedName>
        <fullName evidence="3 7">DNA replication regulator SLD2</fullName>
    </recommendedName>
</protein>
<keyword evidence="4 7" id="KW-0235">DNA replication</keyword>
<feature type="compositionally biased region" description="Low complexity" evidence="8">
    <location>
        <begin position="305"/>
        <end position="344"/>
    </location>
</feature>
<dbReference type="FunFam" id="1.10.10.1460:FF:000001">
    <property type="entry name" value="DNA replication regulator Sld2"/>
    <property type="match status" value="1"/>
</dbReference>
<evidence type="ECO:0000256" key="1">
    <source>
        <dbReference type="ARBA" id="ARBA00004123"/>
    </source>
</evidence>
<evidence type="ECO:0000256" key="8">
    <source>
        <dbReference type="SAM" id="MobiDB-lite"/>
    </source>
</evidence>
<dbReference type="PANTHER" id="PTHR28124">
    <property type="entry name" value="DNA REPLICATION REGULATOR SLD2"/>
    <property type="match status" value="1"/>
</dbReference>
<dbReference type="Gene3D" id="1.10.10.1460">
    <property type="match status" value="1"/>
</dbReference>
<evidence type="ECO:0000256" key="7">
    <source>
        <dbReference type="RuleBase" id="RU367067"/>
    </source>
</evidence>
<dbReference type="InterPro" id="IPR021110">
    <property type="entry name" value="DNA_rep_checkpnt_protein"/>
</dbReference>
<feature type="compositionally biased region" description="Acidic residues" evidence="8">
    <location>
        <begin position="527"/>
        <end position="536"/>
    </location>
</feature>
<feature type="compositionally biased region" description="Polar residues" evidence="8">
    <location>
        <begin position="95"/>
        <end position="120"/>
    </location>
</feature>
<dbReference type="GO" id="GO:1902977">
    <property type="term" value="P:mitotic DNA replication preinitiation complex assembly"/>
    <property type="evidence" value="ECO:0007669"/>
    <property type="project" value="TreeGrafter"/>
</dbReference>
<dbReference type="InterPro" id="IPR040203">
    <property type="entry name" value="Sld2"/>
</dbReference>
<feature type="compositionally biased region" description="Acidic residues" evidence="8">
    <location>
        <begin position="647"/>
        <end position="676"/>
    </location>
</feature>
<evidence type="ECO:0000256" key="6">
    <source>
        <dbReference type="ARBA" id="ARBA00023306"/>
    </source>
</evidence>
<evidence type="ECO:0000256" key="5">
    <source>
        <dbReference type="ARBA" id="ARBA00023242"/>
    </source>
</evidence>
<dbReference type="Pfam" id="PF11719">
    <property type="entry name" value="Drc1-Sld2"/>
    <property type="match status" value="1"/>
</dbReference>
<feature type="region of interest" description="Disordered" evidence="8">
    <location>
        <begin position="508"/>
        <end position="554"/>
    </location>
</feature>
<feature type="compositionally biased region" description="Basic residues" evidence="8">
    <location>
        <begin position="509"/>
        <end position="520"/>
    </location>
</feature>
<dbReference type="PANTHER" id="PTHR28124:SF1">
    <property type="entry name" value="DNA REPLICATION REGULATOR SLD2"/>
    <property type="match status" value="1"/>
</dbReference>
<feature type="compositionally biased region" description="Pro residues" evidence="8">
    <location>
        <begin position="346"/>
        <end position="359"/>
    </location>
</feature>
<keyword evidence="6 7" id="KW-0131">Cell cycle</keyword>
<proteinExistence type="inferred from homology"/>
<dbReference type="GO" id="GO:0003688">
    <property type="term" value="F:DNA replication origin binding"/>
    <property type="evidence" value="ECO:0007669"/>
    <property type="project" value="TreeGrafter"/>
</dbReference>
<dbReference type="GO" id="GO:0003697">
    <property type="term" value="F:single-stranded DNA binding"/>
    <property type="evidence" value="ECO:0007669"/>
    <property type="project" value="TreeGrafter"/>
</dbReference>
<name>A0A061BBN6_RHOTO</name>
<feature type="compositionally biased region" description="Low complexity" evidence="8">
    <location>
        <begin position="424"/>
        <end position="433"/>
    </location>
</feature>
<dbReference type="OrthoDB" id="2528141at2759"/>
<feature type="compositionally biased region" description="Basic residues" evidence="8">
    <location>
        <begin position="412"/>
        <end position="423"/>
    </location>
</feature>
<dbReference type="GO" id="GO:0006270">
    <property type="term" value="P:DNA replication initiation"/>
    <property type="evidence" value="ECO:0007669"/>
    <property type="project" value="UniProtKB-UniRule"/>
</dbReference>
<dbReference type="CDD" id="cd22289">
    <property type="entry name" value="RecQL4_SLD2_NTD"/>
    <property type="match status" value="1"/>
</dbReference>
<evidence type="ECO:0000256" key="2">
    <source>
        <dbReference type="ARBA" id="ARBA00007276"/>
    </source>
</evidence>
<evidence type="ECO:0000256" key="3">
    <source>
        <dbReference type="ARBA" id="ARBA00018363"/>
    </source>
</evidence>
<accession>A0A061BBN6</accession>
<feature type="compositionally biased region" description="Acidic residues" evidence="8">
    <location>
        <begin position="456"/>
        <end position="471"/>
    </location>
</feature>
<feature type="compositionally biased region" description="Low complexity" evidence="8">
    <location>
        <begin position="55"/>
        <end position="76"/>
    </location>
</feature>